<comment type="caution">
    <text evidence="1">The sequence shown here is derived from an EMBL/GenBank/DDBJ whole genome shotgun (WGS) entry which is preliminary data.</text>
</comment>
<dbReference type="RefSeq" id="WP_265983431.1">
    <property type="nucleotide sequence ID" value="NZ_JAPHAV010000001.1"/>
</dbReference>
<accession>A0ABT3QKP2</accession>
<proteinExistence type="predicted"/>
<dbReference type="Pfam" id="PF20505">
    <property type="entry name" value="DUF6731"/>
    <property type="match status" value="1"/>
</dbReference>
<sequence length="298" mass="32931">MKIYAFRVQQNGRRALGQLLELINNADLNDRHYMGDRFMRLEEADQREGFWYADFAAPRNGHGPGRMARGAPLQGIPLEEGHSFGEDTAIAFDPISGYLAIQYNHYGPRSIGIEKYLYSADVAFGGGQRADGVEDQELFGFRFGAVLKPDAYARLRRWGIYKSIEFSVSVPGAQAADMEAGRSLTSILNAPLPEGVETITIGLQARPSRDGSLGDEGIRGWLNELEVLGQAVKSAVVKGKPTDEDKSEAVNLVSDRISQEVTLPLAAGARYDRQTRWDAIGQTLRTWIETGRVPRVDQ</sequence>
<keyword evidence="2" id="KW-1185">Reference proteome</keyword>
<organism evidence="1 2">
    <name type="scientific">Ochrobactrum chromiisoli</name>
    <dbReference type="NCBI Taxonomy" id="2993941"/>
    <lineage>
        <taxon>Bacteria</taxon>
        <taxon>Pseudomonadati</taxon>
        <taxon>Pseudomonadota</taxon>
        <taxon>Alphaproteobacteria</taxon>
        <taxon>Hyphomicrobiales</taxon>
        <taxon>Brucellaceae</taxon>
        <taxon>Brucella/Ochrobactrum group</taxon>
        <taxon>Ochrobactrum</taxon>
    </lineage>
</organism>
<evidence type="ECO:0000313" key="2">
    <source>
        <dbReference type="Proteomes" id="UP001301216"/>
    </source>
</evidence>
<dbReference type="EMBL" id="JAPHAV010000001">
    <property type="protein sequence ID" value="MCX2696184.1"/>
    <property type="molecule type" value="Genomic_DNA"/>
</dbReference>
<dbReference type="Proteomes" id="UP001301216">
    <property type="component" value="Unassembled WGS sequence"/>
</dbReference>
<protein>
    <submittedName>
        <fullName evidence="1">Uncharacterized protein</fullName>
    </submittedName>
</protein>
<dbReference type="InterPro" id="IPR046618">
    <property type="entry name" value="DUF6731"/>
</dbReference>
<name>A0ABT3QKP2_9HYPH</name>
<evidence type="ECO:0000313" key="1">
    <source>
        <dbReference type="EMBL" id="MCX2696184.1"/>
    </source>
</evidence>
<reference evidence="1 2" key="1">
    <citation type="submission" date="2022-11" db="EMBL/GenBank/DDBJ databases">
        <title>Brucella sp. YY2X, whole genome shotgun sequencing project.</title>
        <authorList>
            <person name="Yang Y."/>
        </authorList>
    </citation>
    <scope>NUCLEOTIDE SEQUENCE [LARGE SCALE GENOMIC DNA]</scope>
    <source>
        <strain evidence="1 2">YY2X</strain>
    </source>
</reference>
<gene>
    <name evidence="1" type="ORF">OPR82_05255</name>
</gene>